<evidence type="ECO:0000256" key="4">
    <source>
        <dbReference type="ARBA" id="ARBA00022679"/>
    </source>
</evidence>
<name>A0A840MY43_9BRAD</name>
<keyword evidence="5 6" id="KW-0663">Pyridoxal phosphate</keyword>
<dbReference type="Gene3D" id="3.40.640.10">
    <property type="entry name" value="Type I PLP-dependent aspartate aminotransferase-like (Major domain)"/>
    <property type="match status" value="1"/>
</dbReference>
<dbReference type="EC" id="2.6.1.76" evidence="7"/>
<dbReference type="InterPro" id="IPR049704">
    <property type="entry name" value="Aminotrans_3_PPA_site"/>
</dbReference>
<dbReference type="Proteomes" id="UP000521227">
    <property type="component" value="Unassembled WGS sequence"/>
</dbReference>
<dbReference type="EMBL" id="JACHIJ010000003">
    <property type="protein sequence ID" value="MBB5052793.1"/>
    <property type="molecule type" value="Genomic_DNA"/>
</dbReference>
<dbReference type="InterPro" id="IPR015422">
    <property type="entry name" value="PyrdxlP-dep_Trfase_small"/>
</dbReference>
<evidence type="ECO:0000256" key="3">
    <source>
        <dbReference type="ARBA" id="ARBA00022576"/>
    </source>
</evidence>
<dbReference type="Gene3D" id="3.90.1150.10">
    <property type="entry name" value="Aspartate Aminotransferase, domain 1"/>
    <property type="match status" value="1"/>
</dbReference>
<comment type="similarity">
    <text evidence="2 6">Belongs to the class-III pyridoxal-phosphate-dependent aminotransferase family.</text>
</comment>
<evidence type="ECO:0000313" key="8">
    <source>
        <dbReference type="Proteomes" id="UP000521227"/>
    </source>
</evidence>
<proteinExistence type="inferred from homology"/>
<comment type="cofactor">
    <cofactor evidence="1">
        <name>pyridoxal 5'-phosphate</name>
        <dbReference type="ChEBI" id="CHEBI:597326"/>
    </cofactor>
</comment>
<evidence type="ECO:0000256" key="6">
    <source>
        <dbReference type="RuleBase" id="RU003560"/>
    </source>
</evidence>
<evidence type="ECO:0000256" key="5">
    <source>
        <dbReference type="ARBA" id="ARBA00022898"/>
    </source>
</evidence>
<dbReference type="SUPFAM" id="SSF53383">
    <property type="entry name" value="PLP-dependent transferases"/>
    <property type="match status" value="1"/>
</dbReference>
<keyword evidence="3 7" id="KW-0032">Aminotransferase</keyword>
<keyword evidence="4 7" id="KW-0808">Transferase</keyword>
<evidence type="ECO:0000313" key="7">
    <source>
        <dbReference type="EMBL" id="MBB5052793.1"/>
    </source>
</evidence>
<dbReference type="InterPro" id="IPR015424">
    <property type="entry name" value="PyrdxlP-dep_Trfase"/>
</dbReference>
<accession>A0A840MY43</accession>
<dbReference type="GO" id="GO:0030170">
    <property type="term" value="F:pyridoxal phosphate binding"/>
    <property type="evidence" value="ECO:0007669"/>
    <property type="project" value="InterPro"/>
</dbReference>
<dbReference type="PANTHER" id="PTHR43552:SF2">
    <property type="entry name" value="DIAMINOBUTYRATE--2-OXOGLUTARATE TRANSAMINASE"/>
    <property type="match status" value="1"/>
</dbReference>
<dbReference type="NCBIfam" id="NF006733">
    <property type="entry name" value="PRK09264.1"/>
    <property type="match status" value="1"/>
</dbReference>
<comment type="caution">
    <text evidence="7">The sequence shown here is derived from an EMBL/GenBank/DDBJ whole genome shotgun (WGS) entry which is preliminary data.</text>
</comment>
<evidence type="ECO:0000256" key="1">
    <source>
        <dbReference type="ARBA" id="ARBA00001933"/>
    </source>
</evidence>
<dbReference type="InterPro" id="IPR004637">
    <property type="entry name" value="Dat"/>
</dbReference>
<reference evidence="7 8" key="1">
    <citation type="submission" date="2020-08" db="EMBL/GenBank/DDBJ databases">
        <title>Genomic Encyclopedia of Type Strains, Phase IV (KMG-IV): sequencing the most valuable type-strain genomes for metagenomic binning, comparative biology and taxonomic classification.</title>
        <authorList>
            <person name="Goeker M."/>
        </authorList>
    </citation>
    <scope>NUCLEOTIDE SEQUENCE [LARGE SCALE GENOMIC DNA]</scope>
    <source>
        <strain evidence="7 8">DSM 17498</strain>
    </source>
</reference>
<dbReference type="RefSeq" id="WP_184085878.1">
    <property type="nucleotide sequence ID" value="NZ_JACHIJ010000003.1"/>
</dbReference>
<dbReference type="CDD" id="cd00610">
    <property type="entry name" value="OAT_like"/>
    <property type="match status" value="1"/>
</dbReference>
<protein>
    <submittedName>
        <fullName evidence="7">Diaminobutyrate-2-oxoglutarate transaminase</fullName>
        <ecNumber evidence="7">2.6.1.76</ecNumber>
    </submittedName>
</protein>
<dbReference type="GO" id="GO:0045303">
    <property type="term" value="F:diaminobutyrate-2-oxoglutarate transaminase activity"/>
    <property type="evidence" value="ECO:0007669"/>
    <property type="project" value="UniProtKB-EC"/>
</dbReference>
<dbReference type="Pfam" id="PF00202">
    <property type="entry name" value="Aminotran_3"/>
    <property type="match status" value="1"/>
</dbReference>
<evidence type="ECO:0000256" key="2">
    <source>
        <dbReference type="ARBA" id="ARBA00008954"/>
    </source>
</evidence>
<dbReference type="InterPro" id="IPR005814">
    <property type="entry name" value="Aminotrans_3"/>
</dbReference>
<gene>
    <name evidence="7" type="ORF">HNQ36_002767</name>
</gene>
<sequence>MHLDVFARNESEVRYYCRKLPGLLRSANGAIVRDSDGLEFIDFLSACGSLNYGHNHPRLKAAAIEYLAGDGILAGLDFHTEAKLGFVTELREIILEPRGLNYKMQFPGPTGANCVEAAIKLARKATGRFSIAAFTNAFHGVSAGALAATASSFARRAMEPLLNDVVRLPFEGYCDAGIDDLNRFEVMATDPSGGIVPIAAFLVETVQGEGGLNVASVEWLRALSKMARRLGALLIVDDIQAGCGRTGSFFSFERAGIEPDIVCMAKSISGSGLPMSLLLMKPEHDVWDPGEHNGTFRGNALAFITAAAALQFWKEGLMTDVSGIGKILSDWCARMAGEFPKAIKSKGLGMMQGLEFFDPRTAALAAEYSLRHRVMIECCGPRDEVLKVMAPLNIERSLFEEGLARLSAAVREAVVMAEIRLIASQGNQAPLDPYDHGSDAVTRAELAHRVA</sequence>
<organism evidence="7 8">
    <name type="scientific">Afipia massiliensis</name>
    <dbReference type="NCBI Taxonomy" id="211460"/>
    <lineage>
        <taxon>Bacteria</taxon>
        <taxon>Pseudomonadati</taxon>
        <taxon>Pseudomonadota</taxon>
        <taxon>Alphaproteobacteria</taxon>
        <taxon>Hyphomicrobiales</taxon>
        <taxon>Nitrobacteraceae</taxon>
        <taxon>Afipia</taxon>
    </lineage>
</organism>
<dbReference type="InterPro" id="IPR015421">
    <property type="entry name" value="PyrdxlP-dep_Trfase_major"/>
</dbReference>
<dbReference type="PANTHER" id="PTHR43552">
    <property type="entry name" value="DIAMINOBUTYRATE--2-OXOGLUTARATE AMINOTRANSFERASE"/>
    <property type="match status" value="1"/>
</dbReference>
<dbReference type="AlphaFoldDB" id="A0A840MY43"/>
<dbReference type="PROSITE" id="PS00600">
    <property type="entry name" value="AA_TRANSFER_CLASS_3"/>
    <property type="match status" value="1"/>
</dbReference>